<protein>
    <submittedName>
        <fullName evidence="3">Concanavalin A-like lectin/glucanase domain-containing protein</fullName>
    </submittedName>
</protein>
<dbReference type="SUPFAM" id="SSF49899">
    <property type="entry name" value="Concanavalin A-like lectins/glucanases"/>
    <property type="match status" value="1"/>
</dbReference>
<feature type="chain" id="PRO_5042079253" evidence="2">
    <location>
        <begin position="20"/>
        <end position="272"/>
    </location>
</feature>
<gene>
    <name evidence="3" type="ORF">B0H63DRAFT_447778</name>
</gene>
<sequence length="272" mass="28144">MKTTIIAALAAALQLGTTAAELAASESVQAGALYTVPSGSSDTITSISGTFRVPDVSGLTSGPKAGKKGIFGFSIWIGIGGYSGPGSPSQCATSSAAMRAGVDVYWDGWEGSPMVPFAWYQYGVPEEKGQFAYAGFNIEAGDLIRVTTSAEGTNVTAIMENFGNVKSTVGATAIQRMTPTFGVGENVGTTLCRTEAAWMVEDNLNEEDTPAPITMANFTDITFGEMSLKTKAGAAAAALTSAKVVNINVAEQGGQLTDCSALSPTEFRCRRV</sequence>
<name>A0AAE0NSJ2_9PEZI</name>
<dbReference type="EMBL" id="JAULSW010000003">
    <property type="protein sequence ID" value="KAK3386877.1"/>
    <property type="molecule type" value="Genomic_DNA"/>
</dbReference>
<evidence type="ECO:0000313" key="4">
    <source>
        <dbReference type="Proteomes" id="UP001285441"/>
    </source>
</evidence>
<dbReference type="GO" id="GO:0006508">
    <property type="term" value="P:proteolysis"/>
    <property type="evidence" value="ECO:0007669"/>
    <property type="project" value="InterPro"/>
</dbReference>
<dbReference type="Gene3D" id="2.60.120.700">
    <property type="entry name" value="Peptidase G1"/>
    <property type="match status" value="1"/>
</dbReference>
<organism evidence="3 4">
    <name type="scientific">Podospora didyma</name>
    <dbReference type="NCBI Taxonomy" id="330526"/>
    <lineage>
        <taxon>Eukaryota</taxon>
        <taxon>Fungi</taxon>
        <taxon>Dikarya</taxon>
        <taxon>Ascomycota</taxon>
        <taxon>Pezizomycotina</taxon>
        <taxon>Sordariomycetes</taxon>
        <taxon>Sordariomycetidae</taxon>
        <taxon>Sordariales</taxon>
        <taxon>Podosporaceae</taxon>
        <taxon>Podospora</taxon>
    </lineage>
</organism>
<dbReference type="Proteomes" id="UP001285441">
    <property type="component" value="Unassembled WGS sequence"/>
</dbReference>
<dbReference type="InterPro" id="IPR038656">
    <property type="entry name" value="Peptidase_G1_sf"/>
</dbReference>
<proteinExistence type="predicted"/>
<dbReference type="GO" id="GO:0070007">
    <property type="term" value="F:glutamic-type endopeptidase activity"/>
    <property type="evidence" value="ECO:0007669"/>
    <property type="project" value="InterPro"/>
</dbReference>
<dbReference type="Pfam" id="PF01828">
    <property type="entry name" value="Peptidase_A4"/>
    <property type="match status" value="1"/>
</dbReference>
<dbReference type="PANTHER" id="PTHR37536:SF1">
    <property type="entry name" value="ASPERGILLOPEPSIN, PUTAITVE (AFU_ORTHOLOGUE AFUA_7G01200)"/>
    <property type="match status" value="1"/>
</dbReference>
<dbReference type="AlphaFoldDB" id="A0AAE0NSJ2"/>
<feature type="signal peptide" evidence="2">
    <location>
        <begin position="1"/>
        <end position="19"/>
    </location>
</feature>
<evidence type="ECO:0000313" key="3">
    <source>
        <dbReference type="EMBL" id="KAK3386877.1"/>
    </source>
</evidence>
<dbReference type="CDD" id="cd13426">
    <property type="entry name" value="Peptidase_G1"/>
    <property type="match status" value="1"/>
</dbReference>
<reference evidence="3" key="1">
    <citation type="journal article" date="2023" name="Mol. Phylogenet. Evol.">
        <title>Genome-scale phylogeny and comparative genomics of the fungal order Sordariales.</title>
        <authorList>
            <person name="Hensen N."/>
            <person name="Bonometti L."/>
            <person name="Westerberg I."/>
            <person name="Brannstrom I.O."/>
            <person name="Guillou S."/>
            <person name="Cros-Aarteil S."/>
            <person name="Calhoun S."/>
            <person name="Haridas S."/>
            <person name="Kuo A."/>
            <person name="Mondo S."/>
            <person name="Pangilinan J."/>
            <person name="Riley R."/>
            <person name="LaButti K."/>
            <person name="Andreopoulos B."/>
            <person name="Lipzen A."/>
            <person name="Chen C."/>
            <person name="Yan M."/>
            <person name="Daum C."/>
            <person name="Ng V."/>
            <person name="Clum A."/>
            <person name="Steindorff A."/>
            <person name="Ohm R.A."/>
            <person name="Martin F."/>
            <person name="Silar P."/>
            <person name="Natvig D.O."/>
            <person name="Lalanne C."/>
            <person name="Gautier V."/>
            <person name="Ament-Velasquez S.L."/>
            <person name="Kruys A."/>
            <person name="Hutchinson M.I."/>
            <person name="Powell A.J."/>
            <person name="Barry K."/>
            <person name="Miller A.N."/>
            <person name="Grigoriev I.V."/>
            <person name="Debuchy R."/>
            <person name="Gladieux P."/>
            <person name="Hiltunen Thoren M."/>
            <person name="Johannesson H."/>
        </authorList>
    </citation>
    <scope>NUCLEOTIDE SEQUENCE</scope>
    <source>
        <strain evidence="3">CBS 232.78</strain>
    </source>
</reference>
<comment type="caution">
    <text evidence="3">The sequence shown here is derived from an EMBL/GenBank/DDBJ whole genome shotgun (WGS) entry which is preliminary data.</text>
</comment>
<evidence type="ECO:0000256" key="2">
    <source>
        <dbReference type="SAM" id="SignalP"/>
    </source>
</evidence>
<accession>A0AAE0NSJ2</accession>
<keyword evidence="2" id="KW-0732">Signal</keyword>
<reference evidence="3" key="2">
    <citation type="submission" date="2023-06" db="EMBL/GenBank/DDBJ databases">
        <authorList>
            <consortium name="Lawrence Berkeley National Laboratory"/>
            <person name="Haridas S."/>
            <person name="Hensen N."/>
            <person name="Bonometti L."/>
            <person name="Westerberg I."/>
            <person name="Brannstrom I.O."/>
            <person name="Guillou S."/>
            <person name="Cros-Aarteil S."/>
            <person name="Calhoun S."/>
            <person name="Kuo A."/>
            <person name="Mondo S."/>
            <person name="Pangilinan J."/>
            <person name="Riley R."/>
            <person name="LaButti K."/>
            <person name="Andreopoulos B."/>
            <person name="Lipzen A."/>
            <person name="Chen C."/>
            <person name="Yanf M."/>
            <person name="Daum C."/>
            <person name="Ng V."/>
            <person name="Clum A."/>
            <person name="Steindorff A."/>
            <person name="Ohm R."/>
            <person name="Martin F."/>
            <person name="Silar P."/>
            <person name="Natvig D."/>
            <person name="Lalanne C."/>
            <person name="Gautier V."/>
            <person name="Ament-velasquez S.L."/>
            <person name="Kruys A."/>
            <person name="Hutchinson M.I."/>
            <person name="Powell A.J."/>
            <person name="Barry K."/>
            <person name="Miller A.N."/>
            <person name="Grigoriev I.V."/>
            <person name="Debuchy R."/>
            <person name="Gladieux P."/>
            <person name="Thoren M.H."/>
            <person name="Johannesson H."/>
        </authorList>
    </citation>
    <scope>NUCLEOTIDE SEQUENCE</scope>
    <source>
        <strain evidence="3">CBS 232.78</strain>
    </source>
</reference>
<evidence type="ECO:0000256" key="1">
    <source>
        <dbReference type="PIRSR" id="PIRSR600250-50"/>
    </source>
</evidence>
<dbReference type="PANTHER" id="PTHR37536">
    <property type="entry name" value="PUTATIVE (AFU_ORTHOLOGUE AFUA_3G02970)-RELATED"/>
    <property type="match status" value="1"/>
</dbReference>
<dbReference type="InterPro" id="IPR000250">
    <property type="entry name" value="Peptidase_G1"/>
</dbReference>
<feature type="active site" description="Proton acceptor" evidence="1">
    <location>
        <position position="201"/>
    </location>
</feature>
<dbReference type="InterPro" id="IPR013320">
    <property type="entry name" value="ConA-like_dom_sf"/>
</dbReference>
<keyword evidence="4" id="KW-1185">Reference proteome</keyword>